<dbReference type="AlphaFoldDB" id="A0A6P5ZD49"/>
<accession>A0A6P5ZD49</accession>
<dbReference type="KEGG" id="dzi:111299682"/>
<reference evidence="2 3" key="1">
    <citation type="submission" date="2025-04" db="UniProtKB">
        <authorList>
            <consortium name="RefSeq"/>
        </authorList>
    </citation>
    <scope>IDENTIFICATION</scope>
    <source>
        <tissue evidence="2 3">Fruit stalk</tissue>
    </source>
</reference>
<dbReference type="Proteomes" id="UP000515121">
    <property type="component" value="Unplaced"/>
</dbReference>
<proteinExistence type="predicted"/>
<dbReference type="RefSeq" id="XP_022750768.1">
    <property type="nucleotide sequence ID" value="XM_022895033.1"/>
</dbReference>
<name>A0A6P5ZD49_DURZI</name>
<protein>
    <submittedName>
        <fullName evidence="2 3">Uncharacterized protein LOC111299682</fullName>
    </submittedName>
</protein>
<sequence>MHLNSRNLVCCDEEQLEFDFDTNRANADARNYNSTKFSQAELRKLDIPDAAVYGNDFVSHSSIPGSSFKNIQQSSSALSFVIDPNAGNLPPFPSEVQSYSNSIPSDLLVASIQSITARDSAAFLASQLISSRYSSSASSIKNATASKPEISPLLSHVFGRQPFLLWKGFKFWSLFCIPSILTGLAWCQPCHWTFYLKEHFSAHSYSQTGYLAIPQGHTYAPFAVQQAYLNGNMFHESHGGMKSNLPHYRRAGMSSFPLSGFYSSDYQSLGNSADIPGSFLHNLSAGPAGSKAGYADFLRSQYRDEGANFIQLQPNDVSARWDYGHGSQTISTIMDSAYYSLRGQNHLLAGYQQGQLHSQLHGAFGYPGVYNSHAGITIEKQQQQKHRDMILNGSQGLSSKHLPQIWQRSY</sequence>
<evidence type="ECO:0000313" key="2">
    <source>
        <dbReference type="RefSeq" id="XP_022750768.1"/>
    </source>
</evidence>
<dbReference type="RefSeq" id="XP_022750770.1">
    <property type="nucleotide sequence ID" value="XM_022895035.1"/>
</dbReference>
<dbReference type="PANTHER" id="PTHR46445:SF7">
    <property type="entry name" value="GBF-INTERACTING PROTEIN 1 N-TERMINAL DOMAIN-CONTAINING PROTEIN"/>
    <property type="match status" value="1"/>
</dbReference>
<evidence type="ECO:0000313" key="1">
    <source>
        <dbReference type="Proteomes" id="UP000515121"/>
    </source>
</evidence>
<dbReference type="GeneID" id="111299682"/>
<organism evidence="1 2">
    <name type="scientific">Durio zibethinus</name>
    <name type="common">Durian</name>
    <dbReference type="NCBI Taxonomy" id="66656"/>
    <lineage>
        <taxon>Eukaryota</taxon>
        <taxon>Viridiplantae</taxon>
        <taxon>Streptophyta</taxon>
        <taxon>Embryophyta</taxon>
        <taxon>Tracheophyta</taxon>
        <taxon>Spermatophyta</taxon>
        <taxon>Magnoliopsida</taxon>
        <taxon>eudicotyledons</taxon>
        <taxon>Gunneridae</taxon>
        <taxon>Pentapetalae</taxon>
        <taxon>rosids</taxon>
        <taxon>malvids</taxon>
        <taxon>Malvales</taxon>
        <taxon>Malvaceae</taxon>
        <taxon>Helicteroideae</taxon>
        <taxon>Durio</taxon>
    </lineage>
</organism>
<dbReference type="OrthoDB" id="762072at2759"/>
<evidence type="ECO:0000313" key="4">
    <source>
        <dbReference type="RefSeq" id="XP_022750770.1"/>
    </source>
</evidence>
<evidence type="ECO:0000313" key="3">
    <source>
        <dbReference type="RefSeq" id="XP_022750769.1"/>
    </source>
</evidence>
<dbReference type="RefSeq" id="XP_022750769.1">
    <property type="nucleotide sequence ID" value="XM_022895034.1"/>
</dbReference>
<gene>
    <name evidence="2 3 4" type="primary">LOC111299682</name>
</gene>
<keyword evidence="1" id="KW-1185">Reference proteome</keyword>
<dbReference type="PANTHER" id="PTHR46445">
    <property type="entry name" value="RNA POLYMERASE II DEGRADATION FACTOR-LIKE PROTEIN (DUF1296)"/>
    <property type="match status" value="1"/>
</dbReference>